<dbReference type="AlphaFoldDB" id="A0A834SGK8"/>
<evidence type="ECO:0000313" key="1">
    <source>
        <dbReference type="EMBL" id="KAF7802020.1"/>
    </source>
</evidence>
<keyword evidence="2" id="KW-1185">Reference proteome</keyword>
<sequence>MKVYNRKGKGQKAAGARKHLWKESLASRRARISGVNSFMFLLLLERMRVPEDWIASESARQAAMDRLPLSICSEQKSFSRMGQKTFSNESMESSAAGSVPTDMARWLNTVPILKSKGSQ</sequence>
<dbReference type="EMBL" id="JAAIUW010000013">
    <property type="protein sequence ID" value="KAF7802020.1"/>
    <property type="molecule type" value="Genomic_DNA"/>
</dbReference>
<reference evidence="1" key="1">
    <citation type="submission" date="2020-09" db="EMBL/GenBank/DDBJ databases">
        <title>Genome-Enabled Discovery of Anthraquinone Biosynthesis in Senna tora.</title>
        <authorList>
            <person name="Kang S.-H."/>
            <person name="Pandey R.P."/>
            <person name="Lee C.-M."/>
            <person name="Sim J.-S."/>
            <person name="Jeong J.-T."/>
            <person name="Choi B.-S."/>
            <person name="Jung M."/>
            <person name="Ginzburg D."/>
            <person name="Zhao K."/>
            <person name="Won S.Y."/>
            <person name="Oh T.-J."/>
            <person name="Yu Y."/>
            <person name="Kim N.-H."/>
            <person name="Lee O.R."/>
            <person name="Lee T.-H."/>
            <person name="Bashyal P."/>
            <person name="Kim T.-S."/>
            <person name="Lee W.-H."/>
            <person name="Kawkins C."/>
            <person name="Kim C.-K."/>
            <person name="Kim J.S."/>
            <person name="Ahn B.O."/>
            <person name="Rhee S.Y."/>
            <person name="Sohng J.K."/>
        </authorList>
    </citation>
    <scope>NUCLEOTIDE SEQUENCE</scope>
    <source>
        <tissue evidence="1">Leaf</tissue>
    </source>
</reference>
<name>A0A834SGK8_9FABA</name>
<accession>A0A834SGK8</accession>
<evidence type="ECO:0000313" key="2">
    <source>
        <dbReference type="Proteomes" id="UP000634136"/>
    </source>
</evidence>
<proteinExistence type="predicted"/>
<dbReference type="Proteomes" id="UP000634136">
    <property type="component" value="Unassembled WGS sequence"/>
</dbReference>
<comment type="caution">
    <text evidence="1">The sequence shown here is derived from an EMBL/GenBank/DDBJ whole genome shotgun (WGS) entry which is preliminary data.</text>
</comment>
<gene>
    <name evidence="1" type="ORF">G2W53_041131</name>
</gene>
<protein>
    <submittedName>
        <fullName evidence="1">Uncharacterized protein</fullName>
    </submittedName>
</protein>
<organism evidence="1 2">
    <name type="scientific">Senna tora</name>
    <dbReference type="NCBI Taxonomy" id="362788"/>
    <lineage>
        <taxon>Eukaryota</taxon>
        <taxon>Viridiplantae</taxon>
        <taxon>Streptophyta</taxon>
        <taxon>Embryophyta</taxon>
        <taxon>Tracheophyta</taxon>
        <taxon>Spermatophyta</taxon>
        <taxon>Magnoliopsida</taxon>
        <taxon>eudicotyledons</taxon>
        <taxon>Gunneridae</taxon>
        <taxon>Pentapetalae</taxon>
        <taxon>rosids</taxon>
        <taxon>fabids</taxon>
        <taxon>Fabales</taxon>
        <taxon>Fabaceae</taxon>
        <taxon>Caesalpinioideae</taxon>
        <taxon>Cassia clade</taxon>
        <taxon>Senna</taxon>
    </lineage>
</organism>